<comment type="caution">
    <text evidence="2">The sequence shown here is derived from an EMBL/GenBank/DDBJ whole genome shotgun (WGS) entry which is preliminary data.</text>
</comment>
<protein>
    <submittedName>
        <fullName evidence="2">Uncharacterized protein</fullName>
    </submittedName>
</protein>
<accession>A0ABV6D671</accession>
<name>A0ABV6D671_9HYPH</name>
<organism evidence="2 3">
    <name type="scientific">Chelativorans intermedius</name>
    <dbReference type="NCBI Taxonomy" id="515947"/>
    <lineage>
        <taxon>Bacteria</taxon>
        <taxon>Pseudomonadati</taxon>
        <taxon>Pseudomonadota</taxon>
        <taxon>Alphaproteobacteria</taxon>
        <taxon>Hyphomicrobiales</taxon>
        <taxon>Phyllobacteriaceae</taxon>
        <taxon>Chelativorans</taxon>
    </lineage>
</organism>
<evidence type="ECO:0000313" key="2">
    <source>
        <dbReference type="EMBL" id="MFC0208126.1"/>
    </source>
</evidence>
<dbReference type="RefSeq" id="WP_261519040.1">
    <property type="nucleotide sequence ID" value="NZ_JAODNW010000002.1"/>
</dbReference>
<dbReference type="EMBL" id="JBHLXD010000008">
    <property type="protein sequence ID" value="MFC0208126.1"/>
    <property type="molecule type" value="Genomic_DNA"/>
</dbReference>
<sequence length="541" mass="61771">MSKEELEAIRNSGLFDAEWYLKTYPDVKALGMDPLEHFLWLGHKLRRRPSPKFDTRSYLEQNPDVAAAGVNALVHYLGNGAHRPADGNKSGLKQVSGKKRTQPKLVSGAEKSLVDSILESKLFDASYYKATYGVVAHDVRDLVHDFLSSFPSELRDLGPLFCSRNYLELNPDVSSSGMNPLLHYILYGKKENRSAFSLEKVKYFLSKFEMKSFSSLDEILKRINVNIYYAENGNFFFKDISYYLRDFLLREGYNVCLLPEEEGNQFSESAIDIVVAPHEFFVIGAGRAWSDKRISRAVCLNTEQWQTPWFARCFSYISKSELGVLDINPNSASGLQALGLKASFVPLLPLEGTAFAQDRRAISDTLRKHKLIKNLNYPSDINQRPYDVLYVAAHNSRREKVLSLLSETLSEYECFIHSPRFSGPIIEGDLDMLSGSDFTQIALNAKVLLNIHRDDVGYFEWHRIFLYGIMNGSVVITEPCLRNPYLRPGENYIESSVTEIPELLHGLFRTDEGRKRLSMISRNNMLLRSKISSNWRRIFES</sequence>
<gene>
    <name evidence="2" type="ORF">ACFFJ2_06900</name>
</gene>
<feature type="region of interest" description="Disordered" evidence="1">
    <location>
        <begin position="81"/>
        <end position="103"/>
    </location>
</feature>
<evidence type="ECO:0000313" key="3">
    <source>
        <dbReference type="Proteomes" id="UP001589755"/>
    </source>
</evidence>
<evidence type="ECO:0000256" key="1">
    <source>
        <dbReference type="SAM" id="MobiDB-lite"/>
    </source>
</evidence>
<dbReference type="Proteomes" id="UP001589755">
    <property type="component" value="Unassembled WGS sequence"/>
</dbReference>
<proteinExistence type="predicted"/>
<reference evidence="2 3" key="1">
    <citation type="submission" date="2024-09" db="EMBL/GenBank/DDBJ databases">
        <authorList>
            <person name="Sun Q."/>
            <person name="Mori K."/>
        </authorList>
    </citation>
    <scope>NUCLEOTIDE SEQUENCE [LARGE SCALE GENOMIC DNA]</scope>
    <source>
        <strain evidence="2 3">CCM 8543</strain>
    </source>
</reference>
<keyword evidence="3" id="KW-1185">Reference proteome</keyword>